<gene>
    <name evidence="1" type="ORF">EJF14_30885</name>
</gene>
<evidence type="ECO:0000313" key="1">
    <source>
        <dbReference type="EMBL" id="QFZ27894.1"/>
    </source>
</evidence>
<dbReference type="Proteomes" id="UP000326582">
    <property type="component" value="Chromosome 3"/>
</dbReference>
<sequence>MASFQIQSSEVLARLKPFGITFEKSLSDLIKGIRAHSKESPESLSTFLDTAIQECKDELSTTDLEVKATAVLKLAYLEMYGFDMSWCNFRILEVMSSAKFQQKRIGYLASMQSFKNEQDLLILATNQFKKDLNSHNHIEIGLALSGIATIVTPALAKDIVDDVVMKLTHSKPYIRKKAILALFKVFIQYPESLRSCLPRVIEKLDDTDVSVVSATITVICEISKKNPNIFVNYLPKIFSILEESTNNWLTIRILKLFQSLSKVEPRMKKKILPYIITLMNKTDATSLVYECINCIVNGGMLSDSSKDRDIAKQCIESLMKFFDTGDSNLKYVGLLALIKIVRSFPIFIHKVSGVAAVIMQCLTDKDLIIKQKALEICHYLVTEDNIADLVKLLLMQLVEEDMNQPVPENIKLEITHKILEIASHDNYSNIPNFKWYVTALKELVDLTVIPSPEDSAHNSSVSLSKHASDTIALKLGTEFKSLAVKVPSIRPFILSTVVIQYAKSVSPLECCPILMRDLYWIMGEYADQLSEGMDEEEEDKEGSMVAGLGEKVQLFNCFVNGYIDRKLDQGTHFPVSKKLSALAEPDVLCLLIQGIIKLFSSIISDYQYLYASDGALPTKFYHQVSFFLLKLIKFLENFDQNLDYEVQERALSWLEFLKICMDALHETAKEGMKQLEDDELKYYKELFQRNTNDNSNSLSQGSDTESSSDEDMLELESDGTSEEENDDDEDLPESKTSKGEEYSEDPATGIANEPTSEENKELPQLLTQILPSFFKSYELNPVSNTAQKRIALPDDLDLETSISEPPEYCLIDSDSSSEEELEEPEERNEKDPNSDEAAKERIERLKDDPYYITTGTKKKSRNAKQSLLDFEEIGATVDKQNESSSTSLKEEAKGKSKSKSKKLKKEKVVILREETIDGAEDIVEEAAKEKKKKKPLFSNAISLENFSLDSLSLGQKEEMQGYEYDIDLEALRSRLAEKDSKKARKDKKKKVKKSDKPHSREKQIAKEELSTSKQNDEVSKSSEQREQTPVVPEVTEVKTTKKKKKKKAVILD</sequence>
<accession>A0ACD0WKP2</accession>
<proteinExistence type="predicted"/>
<evidence type="ECO:0000313" key="2">
    <source>
        <dbReference type="Proteomes" id="UP000326582"/>
    </source>
</evidence>
<name>A0ACD0WKP2_CLALS</name>
<reference evidence="2" key="1">
    <citation type="journal article" date="2019" name="MBio">
        <title>Comparative genomics for the elucidation of multidrug resistance (MDR) in Candida lusitaniae.</title>
        <authorList>
            <person name="Kannan A."/>
            <person name="Asner S.A."/>
            <person name="Trachsel E."/>
            <person name="Kelly S."/>
            <person name="Parker J."/>
            <person name="Sanglard D."/>
        </authorList>
    </citation>
    <scope>NUCLEOTIDE SEQUENCE [LARGE SCALE GENOMIC DNA]</scope>
    <source>
        <strain evidence="2">P1</strain>
    </source>
</reference>
<dbReference type="EMBL" id="CP038486">
    <property type="protein sequence ID" value="QFZ27894.1"/>
    <property type="molecule type" value="Genomic_DNA"/>
</dbReference>
<protein>
    <submittedName>
        <fullName evidence="1">AP-3 complex subunit</fullName>
    </submittedName>
</protein>
<keyword evidence="2" id="KW-1185">Reference proteome</keyword>
<organism evidence="1 2">
    <name type="scientific">Clavispora lusitaniae</name>
    <name type="common">Candida lusitaniae</name>
    <dbReference type="NCBI Taxonomy" id="36911"/>
    <lineage>
        <taxon>Eukaryota</taxon>
        <taxon>Fungi</taxon>
        <taxon>Dikarya</taxon>
        <taxon>Ascomycota</taxon>
        <taxon>Saccharomycotina</taxon>
        <taxon>Pichiomycetes</taxon>
        <taxon>Metschnikowiaceae</taxon>
        <taxon>Clavispora</taxon>
    </lineage>
</organism>